<dbReference type="InterPro" id="IPR035412">
    <property type="entry name" value="Terminase_L_N"/>
</dbReference>
<dbReference type="InterPro" id="IPR027417">
    <property type="entry name" value="P-loop_NTPase"/>
</dbReference>
<proteinExistence type="predicted"/>
<dbReference type="InterPro" id="IPR052380">
    <property type="entry name" value="Viral_DNA_packaging_terminase"/>
</dbReference>
<dbReference type="PANTHER" id="PTHR39184">
    <property type="match status" value="1"/>
</dbReference>
<dbReference type="EMBL" id="LR798309">
    <property type="protein sequence ID" value="CAB5222547.1"/>
    <property type="molecule type" value="Genomic_DNA"/>
</dbReference>
<dbReference type="PANTHER" id="PTHR39184:SF1">
    <property type="entry name" value="PBSX PHAGE TERMINASE LARGE SUBUNIT"/>
    <property type="match status" value="1"/>
</dbReference>
<protein>
    <submittedName>
        <fullName evidence="2">COG5323 Uncharacterized conserved protein</fullName>
    </submittedName>
</protein>
<evidence type="ECO:0000259" key="1">
    <source>
        <dbReference type="Pfam" id="PF04466"/>
    </source>
</evidence>
<reference evidence="2" key="1">
    <citation type="submission" date="2020-05" db="EMBL/GenBank/DDBJ databases">
        <authorList>
            <person name="Chiriac C."/>
            <person name="Salcher M."/>
            <person name="Ghai R."/>
            <person name="Kavagutti S V."/>
        </authorList>
    </citation>
    <scope>NUCLEOTIDE SEQUENCE</scope>
</reference>
<dbReference type="Gene3D" id="3.30.420.240">
    <property type="match status" value="1"/>
</dbReference>
<dbReference type="InterPro" id="IPR006517">
    <property type="entry name" value="Phage_terminase_lsu-like_C"/>
</dbReference>
<dbReference type="Gene3D" id="3.40.50.300">
    <property type="entry name" value="P-loop containing nucleotide triphosphate hydrolases"/>
    <property type="match status" value="1"/>
</dbReference>
<feature type="domain" description="Phage terminase large subunit N-terminal" evidence="1">
    <location>
        <begin position="27"/>
        <end position="206"/>
    </location>
</feature>
<accession>A0A6J7WXK7</accession>
<dbReference type="NCBIfam" id="TIGR01630">
    <property type="entry name" value="psiM2_ORF9"/>
    <property type="match status" value="1"/>
</dbReference>
<name>A0A6J7WXK7_9CAUD</name>
<dbReference type="Pfam" id="PF04466">
    <property type="entry name" value="Terminase_3"/>
    <property type="match status" value="1"/>
</dbReference>
<gene>
    <name evidence="2" type="ORF">UFOVP365_11</name>
</gene>
<sequence>MRQQRPPLQTSVKLHTAQAQFHHCQARYRGFVGGRGAGKSWIGAYDMIKRAMSPEGRGRLYLVAAPTYPMLSDSSIRTTVEICRMLGVYNHDSLKRQPPSLLLPNNSEILFRSADDPERLRGPNLSGVWLDEASLMTHEAYTVAIATLRERGQAGWLSATFTPKGLGHWTYDTFATGKPDTALIRAQTKANPFLDAGFITALEAQYSDRTALQELSGEFVDSEGAEWPAEHFGPHIWWNGSWPQLQCKVIAVDPSKGREAKQGDFSSIVMLGRTMDGSLYVDSDMVRVNTEVLVDMILERQREFNADLVVIEANQFQELIAVQLMERARGRGMAIPCRPIVNVVNKLVRIRRLGPYLSQRLFRFRDTAHNKIIVEQLRDFPTSAHDDGPDALEMALRCMIELHNGRQGKIVTRLVT</sequence>
<organism evidence="2">
    <name type="scientific">uncultured Caudovirales phage</name>
    <dbReference type="NCBI Taxonomy" id="2100421"/>
    <lineage>
        <taxon>Viruses</taxon>
        <taxon>Duplodnaviria</taxon>
        <taxon>Heunggongvirae</taxon>
        <taxon>Uroviricota</taxon>
        <taxon>Caudoviricetes</taxon>
        <taxon>Peduoviridae</taxon>
        <taxon>Maltschvirus</taxon>
        <taxon>Maltschvirus maltsch</taxon>
    </lineage>
</organism>
<evidence type="ECO:0000313" key="2">
    <source>
        <dbReference type="EMBL" id="CAB5222547.1"/>
    </source>
</evidence>